<evidence type="ECO:0000313" key="4">
    <source>
        <dbReference type="Proteomes" id="UP000007305"/>
    </source>
</evidence>
<sequence>MLPAAGDKACIGVQCFRTSFLIITAATVGGALVSLVLVWRTRDFYRGDIYAKFRDGVVESSAEQRRSEEGSGGRVNGDQRHE</sequence>
<dbReference type="EnsemblPlants" id="Zm00001eb115910_T001">
    <property type="protein sequence ID" value="Zm00001eb115910_P001"/>
    <property type="gene ID" value="Zm00001eb115910"/>
</dbReference>
<dbReference type="Gramene" id="Zm00001eb115910_T001">
    <property type="protein sequence ID" value="Zm00001eb115910_P001"/>
    <property type="gene ID" value="Zm00001eb115910"/>
</dbReference>
<keyword evidence="2" id="KW-0472">Membrane</keyword>
<dbReference type="AlphaFoldDB" id="A0A804MW11"/>
<dbReference type="Proteomes" id="UP000007305">
    <property type="component" value="Chromosome 2"/>
</dbReference>
<evidence type="ECO:0000256" key="1">
    <source>
        <dbReference type="SAM" id="MobiDB-lite"/>
    </source>
</evidence>
<organism evidence="3 4">
    <name type="scientific">Zea mays</name>
    <name type="common">Maize</name>
    <dbReference type="NCBI Taxonomy" id="4577"/>
    <lineage>
        <taxon>Eukaryota</taxon>
        <taxon>Viridiplantae</taxon>
        <taxon>Streptophyta</taxon>
        <taxon>Embryophyta</taxon>
        <taxon>Tracheophyta</taxon>
        <taxon>Spermatophyta</taxon>
        <taxon>Magnoliopsida</taxon>
        <taxon>Liliopsida</taxon>
        <taxon>Poales</taxon>
        <taxon>Poaceae</taxon>
        <taxon>PACMAD clade</taxon>
        <taxon>Panicoideae</taxon>
        <taxon>Andropogonodae</taxon>
        <taxon>Andropogoneae</taxon>
        <taxon>Tripsacinae</taxon>
        <taxon>Zea</taxon>
    </lineage>
</organism>
<keyword evidence="2" id="KW-1133">Transmembrane helix</keyword>
<feature type="region of interest" description="Disordered" evidence="1">
    <location>
        <begin position="57"/>
        <end position="82"/>
    </location>
</feature>
<reference evidence="3" key="3">
    <citation type="submission" date="2021-05" db="UniProtKB">
        <authorList>
            <consortium name="EnsemblPlants"/>
        </authorList>
    </citation>
    <scope>IDENTIFICATION</scope>
    <source>
        <strain evidence="3">cv. B73</strain>
    </source>
</reference>
<proteinExistence type="predicted"/>
<reference evidence="4" key="1">
    <citation type="submission" date="2015-12" db="EMBL/GenBank/DDBJ databases">
        <title>Update maize B73 reference genome by single molecule sequencing technologies.</title>
        <authorList>
            <consortium name="Maize Genome Sequencing Project"/>
            <person name="Ware D."/>
        </authorList>
    </citation>
    <scope>NUCLEOTIDE SEQUENCE [LARGE SCALE GENOMIC DNA]</scope>
    <source>
        <strain evidence="4">cv. B73</strain>
    </source>
</reference>
<evidence type="ECO:0000313" key="3">
    <source>
        <dbReference type="EnsemblPlants" id="Zm00001eb115910_P001"/>
    </source>
</evidence>
<dbReference type="InParanoid" id="A0A804MW11"/>
<feature type="transmembrane region" description="Helical" evidence="2">
    <location>
        <begin position="20"/>
        <end position="39"/>
    </location>
</feature>
<evidence type="ECO:0000256" key="2">
    <source>
        <dbReference type="SAM" id="Phobius"/>
    </source>
</evidence>
<keyword evidence="4" id="KW-1185">Reference proteome</keyword>
<reference evidence="3" key="2">
    <citation type="submission" date="2019-07" db="EMBL/GenBank/DDBJ databases">
        <authorList>
            <person name="Seetharam A."/>
            <person name="Woodhouse M."/>
            <person name="Cannon E."/>
        </authorList>
    </citation>
    <scope>NUCLEOTIDE SEQUENCE [LARGE SCALE GENOMIC DNA]</scope>
    <source>
        <strain evidence="3">cv. B73</strain>
    </source>
</reference>
<accession>A0A804MW11</accession>
<keyword evidence="2" id="KW-0812">Transmembrane</keyword>
<protein>
    <submittedName>
        <fullName evidence="3">Uncharacterized protein</fullName>
    </submittedName>
</protein>
<name>A0A804MW11_MAIZE</name>